<dbReference type="InterPro" id="IPR002401">
    <property type="entry name" value="Cyt_P450_E_grp-I"/>
</dbReference>
<dbReference type="GO" id="GO:0020037">
    <property type="term" value="F:heme binding"/>
    <property type="evidence" value="ECO:0007669"/>
    <property type="project" value="InterPro"/>
</dbReference>
<dbReference type="InterPro" id="IPR017972">
    <property type="entry name" value="Cyt_P450_CS"/>
</dbReference>
<evidence type="ECO:0000256" key="6">
    <source>
        <dbReference type="ARBA" id="ARBA00022723"/>
    </source>
</evidence>
<protein>
    <recommendedName>
        <fullName evidence="17">Cytochrome P450</fullName>
    </recommendedName>
</protein>
<gene>
    <name evidence="15" type="ORF">PHYEVI_LOCUS4497</name>
</gene>
<evidence type="ECO:0000256" key="12">
    <source>
        <dbReference type="ARBA" id="ARBA00023136"/>
    </source>
</evidence>
<evidence type="ECO:0000256" key="2">
    <source>
        <dbReference type="ARBA" id="ARBA00004174"/>
    </source>
</evidence>
<reference evidence="15" key="1">
    <citation type="submission" date="2022-01" db="EMBL/GenBank/DDBJ databases">
        <authorList>
            <person name="King R."/>
        </authorList>
    </citation>
    <scope>NUCLEOTIDE SEQUENCE</scope>
</reference>
<dbReference type="InterPro" id="IPR050476">
    <property type="entry name" value="Insect_CytP450_Detox"/>
</dbReference>
<evidence type="ECO:0000256" key="4">
    <source>
        <dbReference type="ARBA" id="ARBA00010617"/>
    </source>
</evidence>
<dbReference type="AlphaFoldDB" id="A0A9N9XL19"/>
<dbReference type="InterPro" id="IPR001128">
    <property type="entry name" value="Cyt_P450"/>
</dbReference>
<proteinExistence type="inferred from homology"/>
<dbReference type="OrthoDB" id="2789670at2759"/>
<evidence type="ECO:0000256" key="14">
    <source>
        <dbReference type="RuleBase" id="RU000461"/>
    </source>
</evidence>
<dbReference type="PANTHER" id="PTHR24292">
    <property type="entry name" value="CYTOCHROME P450"/>
    <property type="match status" value="1"/>
</dbReference>
<evidence type="ECO:0008006" key="17">
    <source>
        <dbReference type="Google" id="ProtNLM"/>
    </source>
</evidence>
<feature type="binding site" description="axial binding residue" evidence="13">
    <location>
        <position position="436"/>
    </location>
    <ligand>
        <name>heme</name>
        <dbReference type="ChEBI" id="CHEBI:30413"/>
    </ligand>
    <ligandPart>
        <name>Fe</name>
        <dbReference type="ChEBI" id="CHEBI:18248"/>
    </ligandPart>
</feature>
<dbReference type="EMBL" id="OU900108">
    <property type="protein sequence ID" value="CAG9858106.1"/>
    <property type="molecule type" value="Genomic_DNA"/>
</dbReference>
<organism evidence="15 16">
    <name type="scientific">Phyllotreta striolata</name>
    <name type="common">Striped flea beetle</name>
    <name type="synonym">Crioceris striolata</name>
    <dbReference type="NCBI Taxonomy" id="444603"/>
    <lineage>
        <taxon>Eukaryota</taxon>
        <taxon>Metazoa</taxon>
        <taxon>Ecdysozoa</taxon>
        <taxon>Arthropoda</taxon>
        <taxon>Hexapoda</taxon>
        <taxon>Insecta</taxon>
        <taxon>Pterygota</taxon>
        <taxon>Neoptera</taxon>
        <taxon>Endopterygota</taxon>
        <taxon>Coleoptera</taxon>
        <taxon>Polyphaga</taxon>
        <taxon>Cucujiformia</taxon>
        <taxon>Chrysomeloidea</taxon>
        <taxon>Chrysomelidae</taxon>
        <taxon>Galerucinae</taxon>
        <taxon>Alticini</taxon>
        <taxon>Phyllotreta</taxon>
    </lineage>
</organism>
<keyword evidence="12" id="KW-0472">Membrane</keyword>
<dbReference type="PANTHER" id="PTHR24292:SF45">
    <property type="entry name" value="CYTOCHROME P450 6G1-RELATED"/>
    <property type="match status" value="1"/>
</dbReference>
<dbReference type="GO" id="GO:0005506">
    <property type="term" value="F:iron ion binding"/>
    <property type="evidence" value="ECO:0007669"/>
    <property type="project" value="InterPro"/>
</dbReference>
<comment type="subcellular location">
    <subcellularLocation>
        <location evidence="3">Endoplasmic reticulum membrane</location>
        <topology evidence="3">Peripheral membrane protein</topology>
    </subcellularLocation>
    <subcellularLocation>
        <location evidence="2">Microsome membrane</location>
        <topology evidence="2">Peripheral membrane protein</topology>
    </subcellularLocation>
</comment>
<dbReference type="PRINTS" id="PR00463">
    <property type="entry name" value="EP450I"/>
</dbReference>
<keyword evidence="10 13" id="KW-0408">Iron</keyword>
<evidence type="ECO:0000256" key="10">
    <source>
        <dbReference type="ARBA" id="ARBA00023004"/>
    </source>
</evidence>
<evidence type="ECO:0000313" key="16">
    <source>
        <dbReference type="Proteomes" id="UP001153712"/>
    </source>
</evidence>
<keyword evidence="6 13" id="KW-0479">Metal-binding</keyword>
<dbReference type="GO" id="GO:0016705">
    <property type="term" value="F:oxidoreductase activity, acting on paired donors, with incorporation or reduction of molecular oxygen"/>
    <property type="evidence" value="ECO:0007669"/>
    <property type="project" value="InterPro"/>
</dbReference>
<dbReference type="GO" id="GO:0005789">
    <property type="term" value="C:endoplasmic reticulum membrane"/>
    <property type="evidence" value="ECO:0007669"/>
    <property type="project" value="UniProtKB-SubCell"/>
</dbReference>
<name>A0A9N9XL19_PHYSR</name>
<dbReference type="InterPro" id="IPR036396">
    <property type="entry name" value="Cyt_P450_sf"/>
</dbReference>
<dbReference type="CDD" id="cd11056">
    <property type="entry name" value="CYP6-like"/>
    <property type="match status" value="1"/>
</dbReference>
<keyword evidence="5 13" id="KW-0349">Heme</keyword>
<keyword evidence="11 14" id="KW-0503">Monooxygenase</keyword>
<dbReference type="Pfam" id="PF00067">
    <property type="entry name" value="p450"/>
    <property type="match status" value="1"/>
</dbReference>
<dbReference type="PROSITE" id="PS00086">
    <property type="entry name" value="CYTOCHROME_P450"/>
    <property type="match status" value="1"/>
</dbReference>
<keyword evidence="9 14" id="KW-0560">Oxidoreductase</keyword>
<accession>A0A9N9XL19</accession>
<evidence type="ECO:0000256" key="8">
    <source>
        <dbReference type="ARBA" id="ARBA00022848"/>
    </source>
</evidence>
<evidence type="ECO:0000256" key="5">
    <source>
        <dbReference type="ARBA" id="ARBA00022617"/>
    </source>
</evidence>
<sequence>MMLTFALAGFAFFLAFCALHFYFSYKHKYWQKRGVYSPGGAKLFFSHFADVALMRTTSAEWMKKFYDQIDRDYIGVYIFGDPYLIIKNSSLLKSVLIKDFNYFMDRNVTPGGHERYSPYMMFFQKGSTWKVNRQRITPALTSGKLRSMFPLFVESSQEMVNYLERNQTVLEARDMVARYTTDVISKTAFGINPHSFDGENSKFTVNRRALFGFSWRNAFAQSLCFFKPDWVPILKPNFFDPLVMDYFSDIFLASLEARTTKNKAYSDLIDVVKELRKNNDIQMDDRQFCGHALQIFMAGFETTSGAISFTLYAFALYPHIQETARREAEELKEKYGGFTYEALHDTPYLDMCINESMRIYPPLAFLERKCIENYRIPGTDCVIEKDTAILIPTLGFHMDEKYFPEPEKFDPERFRNRLDQSSGLYYLPFGEGPRNCLGERMGRLSVKLALVSIITNFEVTKCSKTPVPVVFEPRSFLTQSNVGIPIKFAKLR</sequence>
<dbReference type="GO" id="GO:0004497">
    <property type="term" value="F:monooxygenase activity"/>
    <property type="evidence" value="ECO:0007669"/>
    <property type="project" value="UniProtKB-KW"/>
</dbReference>
<evidence type="ECO:0000256" key="3">
    <source>
        <dbReference type="ARBA" id="ARBA00004406"/>
    </source>
</evidence>
<dbReference type="Gene3D" id="1.10.630.10">
    <property type="entry name" value="Cytochrome P450"/>
    <property type="match status" value="1"/>
</dbReference>
<dbReference type="Proteomes" id="UP001153712">
    <property type="component" value="Chromosome 15"/>
</dbReference>
<evidence type="ECO:0000256" key="7">
    <source>
        <dbReference type="ARBA" id="ARBA00022824"/>
    </source>
</evidence>
<evidence type="ECO:0000256" key="11">
    <source>
        <dbReference type="ARBA" id="ARBA00023033"/>
    </source>
</evidence>
<keyword evidence="7" id="KW-0256">Endoplasmic reticulum</keyword>
<comment type="similarity">
    <text evidence="4 14">Belongs to the cytochrome P450 family.</text>
</comment>
<dbReference type="PRINTS" id="PR00385">
    <property type="entry name" value="P450"/>
</dbReference>
<comment type="cofactor">
    <cofactor evidence="1 13">
        <name>heme</name>
        <dbReference type="ChEBI" id="CHEBI:30413"/>
    </cofactor>
</comment>
<dbReference type="FunFam" id="1.10.630.10:FF:000042">
    <property type="entry name" value="Cytochrome P450"/>
    <property type="match status" value="1"/>
</dbReference>
<evidence type="ECO:0000256" key="1">
    <source>
        <dbReference type="ARBA" id="ARBA00001971"/>
    </source>
</evidence>
<evidence type="ECO:0000256" key="13">
    <source>
        <dbReference type="PIRSR" id="PIRSR602401-1"/>
    </source>
</evidence>
<evidence type="ECO:0000256" key="9">
    <source>
        <dbReference type="ARBA" id="ARBA00023002"/>
    </source>
</evidence>
<dbReference type="SUPFAM" id="SSF48264">
    <property type="entry name" value="Cytochrome P450"/>
    <property type="match status" value="1"/>
</dbReference>
<keyword evidence="16" id="KW-1185">Reference proteome</keyword>
<keyword evidence="8" id="KW-0492">Microsome</keyword>
<evidence type="ECO:0000313" key="15">
    <source>
        <dbReference type="EMBL" id="CAG9858106.1"/>
    </source>
</evidence>